<evidence type="ECO:0000313" key="2">
    <source>
        <dbReference type="EMBL" id="ORZ31475.1"/>
    </source>
</evidence>
<sequence length="85" mass="9345">TTRRSQQGGRWWFAMVTFVNRILQGVGRAATFAAWLGTRVFASVHDAGAPVAAFPTAQRPHDQPGLSSSRSQCHCSWPRMPQFSG</sequence>
<organism evidence="2 3">
    <name type="scientific">Catenaria anguillulae PL171</name>
    <dbReference type="NCBI Taxonomy" id="765915"/>
    <lineage>
        <taxon>Eukaryota</taxon>
        <taxon>Fungi</taxon>
        <taxon>Fungi incertae sedis</taxon>
        <taxon>Blastocladiomycota</taxon>
        <taxon>Blastocladiomycetes</taxon>
        <taxon>Blastocladiales</taxon>
        <taxon>Catenariaceae</taxon>
        <taxon>Catenaria</taxon>
    </lineage>
</organism>
<dbReference type="AlphaFoldDB" id="A0A1Y2HAF3"/>
<feature type="non-terminal residue" evidence="2">
    <location>
        <position position="1"/>
    </location>
</feature>
<comment type="caution">
    <text evidence="2">The sequence shown here is derived from an EMBL/GenBank/DDBJ whole genome shotgun (WGS) entry which is preliminary data.</text>
</comment>
<evidence type="ECO:0000313" key="3">
    <source>
        <dbReference type="Proteomes" id="UP000193411"/>
    </source>
</evidence>
<feature type="compositionally biased region" description="Polar residues" evidence="1">
    <location>
        <begin position="65"/>
        <end position="74"/>
    </location>
</feature>
<accession>A0A1Y2HAF3</accession>
<gene>
    <name evidence="2" type="ORF">BCR44DRAFT_36450</name>
</gene>
<name>A0A1Y2HAF3_9FUNG</name>
<feature type="region of interest" description="Disordered" evidence="1">
    <location>
        <begin position="55"/>
        <end position="85"/>
    </location>
</feature>
<evidence type="ECO:0000256" key="1">
    <source>
        <dbReference type="SAM" id="MobiDB-lite"/>
    </source>
</evidence>
<dbReference type="EMBL" id="MCFL01000059">
    <property type="protein sequence ID" value="ORZ31475.1"/>
    <property type="molecule type" value="Genomic_DNA"/>
</dbReference>
<protein>
    <submittedName>
        <fullName evidence="2">Uncharacterized protein</fullName>
    </submittedName>
</protein>
<dbReference type="Proteomes" id="UP000193411">
    <property type="component" value="Unassembled WGS sequence"/>
</dbReference>
<keyword evidence="3" id="KW-1185">Reference proteome</keyword>
<reference evidence="2 3" key="1">
    <citation type="submission" date="2016-07" db="EMBL/GenBank/DDBJ databases">
        <title>Pervasive Adenine N6-methylation of Active Genes in Fungi.</title>
        <authorList>
            <consortium name="DOE Joint Genome Institute"/>
            <person name="Mondo S.J."/>
            <person name="Dannebaum R.O."/>
            <person name="Kuo R.C."/>
            <person name="Labutti K."/>
            <person name="Haridas S."/>
            <person name="Kuo A."/>
            <person name="Salamov A."/>
            <person name="Ahrendt S.R."/>
            <person name="Lipzen A."/>
            <person name="Sullivan W."/>
            <person name="Andreopoulos W.B."/>
            <person name="Clum A."/>
            <person name="Lindquist E."/>
            <person name="Daum C."/>
            <person name="Ramamoorthy G.K."/>
            <person name="Gryganskyi A."/>
            <person name="Culley D."/>
            <person name="Magnuson J.K."/>
            <person name="James T.Y."/>
            <person name="O'Malley M.A."/>
            <person name="Stajich J.E."/>
            <person name="Spatafora J.W."/>
            <person name="Visel A."/>
            <person name="Grigoriev I.V."/>
        </authorList>
    </citation>
    <scope>NUCLEOTIDE SEQUENCE [LARGE SCALE GENOMIC DNA]</scope>
    <source>
        <strain evidence="2 3">PL171</strain>
    </source>
</reference>
<proteinExistence type="predicted"/>